<dbReference type="InterPro" id="IPR051055">
    <property type="entry name" value="PIF1_helicase"/>
</dbReference>
<dbReference type="Gene3D" id="3.40.50.300">
    <property type="entry name" value="P-loop containing nucleotide triphosphate hydrolases"/>
    <property type="match status" value="1"/>
</dbReference>
<dbReference type="GO" id="GO:0000723">
    <property type="term" value="P:telomere maintenance"/>
    <property type="evidence" value="ECO:0007669"/>
    <property type="project" value="InterPro"/>
</dbReference>
<dbReference type="SUPFAM" id="SSF52540">
    <property type="entry name" value="P-loop containing nucleoside triphosphate hydrolases"/>
    <property type="match status" value="2"/>
</dbReference>
<dbReference type="GO" id="GO:0006281">
    <property type="term" value="P:DNA repair"/>
    <property type="evidence" value="ECO:0007669"/>
    <property type="project" value="InterPro"/>
</dbReference>
<sequence>MQQTEIDLSTQQKEALYKYKKGLNIFITGPGGSGKSELIKIINNDAYLKIKKIKICALTGCAAILLKCKAQTLHSWAGIGLGKAPLATIIHNIEKNPKIRERWCSIRILVVDEVSMLSKKLFELLNIIAKIIRKNDKPFGGIQLIFSGDFYQLPPVGDKNDIESKQFCFESEEWYNIFNVENHIRFKTIFRQRDSNFANVLNSIRHGLVTSEIIQILKNRLHKIPEENILVTKLYPTKAKVETINKFELNKLSGNIVIYTLEIVKKTVLSEKEKRILCSLSEREIDYEITNFMSNLICNNQLELKIGCQVMCLINIYDENDNETIILANGSQGKVVGFELIDCEENELPIILFDNGIRFTMNYYTWECEKVPFVHIKQIPLIHSWALTIHKCQGITLDNIELDIGNNIFEYGQSYVALSRVKTLDGLYLRHFDYTKIKSNEKVGQFYNNFDELN</sequence>
<dbReference type="PANTHER" id="PTHR47642:SF5">
    <property type="entry name" value="ATP-DEPENDENT DNA HELICASE"/>
    <property type="match status" value="1"/>
</dbReference>
<organism evidence="2">
    <name type="scientific">viral metagenome</name>
    <dbReference type="NCBI Taxonomy" id="1070528"/>
    <lineage>
        <taxon>unclassified sequences</taxon>
        <taxon>metagenomes</taxon>
        <taxon>organismal metagenomes</taxon>
    </lineage>
</organism>
<dbReference type="PANTHER" id="PTHR47642">
    <property type="entry name" value="ATP-DEPENDENT DNA HELICASE"/>
    <property type="match status" value="1"/>
</dbReference>
<reference evidence="2" key="1">
    <citation type="journal article" date="2020" name="Nature">
        <title>Giant virus diversity and host interactions through global metagenomics.</title>
        <authorList>
            <person name="Schulz F."/>
            <person name="Roux S."/>
            <person name="Paez-Espino D."/>
            <person name="Jungbluth S."/>
            <person name="Walsh D.A."/>
            <person name="Denef V.J."/>
            <person name="McMahon K.D."/>
            <person name="Konstantinidis K.T."/>
            <person name="Eloe-Fadrosh E.A."/>
            <person name="Kyrpides N.C."/>
            <person name="Woyke T."/>
        </authorList>
    </citation>
    <scope>NUCLEOTIDE SEQUENCE</scope>
    <source>
        <strain evidence="2">GVMAG-M-3300024258-14</strain>
    </source>
</reference>
<evidence type="ECO:0000259" key="1">
    <source>
        <dbReference type="Pfam" id="PF05970"/>
    </source>
</evidence>
<name>A0A6C0ILR0_9ZZZZ</name>
<dbReference type="GO" id="GO:0003678">
    <property type="term" value="F:DNA helicase activity"/>
    <property type="evidence" value="ECO:0007669"/>
    <property type="project" value="InterPro"/>
</dbReference>
<protein>
    <recommendedName>
        <fullName evidence="1">DNA helicase Pif1-like DEAD-box helicase domain-containing protein</fullName>
    </recommendedName>
</protein>
<proteinExistence type="predicted"/>
<dbReference type="Pfam" id="PF05970">
    <property type="entry name" value="PIF1"/>
    <property type="match status" value="1"/>
</dbReference>
<dbReference type="InterPro" id="IPR027417">
    <property type="entry name" value="P-loop_NTPase"/>
</dbReference>
<dbReference type="EMBL" id="MN740216">
    <property type="protein sequence ID" value="QHT94151.1"/>
    <property type="molecule type" value="Genomic_DNA"/>
</dbReference>
<dbReference type="AlphaFoldDB" id="A0A6C0ILR0"/>
<accession>A0A6C0ILR0</accession>
<feature type="domain" description="DNA helicase Pif1-like DEAD-box helicase" evidence="1">
    <location>
        <begin position="12"/>
        <end position="211"/>
    </location>
</feature>
<dbReference type="InterPro" id="IPR010285">
    <property type="entry name" value="DNA_helicase_pif1-like_DEAD"/>
</dbReference>
<evidence type="ECO:0000313" key="2">
    <source>
        <dbReference type="EMBL" id="QHT94151.1"/>
    </source>
</evidence>
<dbReference type="CDD" id="cd18809">
    <property type="entry name" value="SF1_C_RecD"/>
    <property type="match status" value="1"/>
</dbReference>